<dbReference type="InterPro" id="IPR036663">
    <property type="entry name" value="Fumarylacetoacetase_C_sf"/>
</dbReference>
<evidence type="ECO:0000313" key="4">
    <source>
        <dbReference type="EMBL" id="WFT74108.1"/>
    </source>
</evidence>
<comment type="similarity">
    <text evidence="1">Belongs to the FAH family.</text>
</comment>
<keyword evidence="2" id="KW-0479">Metal-binding</keyword>
<evidence type="ECO:0000256" key="1">
    <source>
        <dbReference type="ARBA" id="ARBA00010211"/>
    </source>
</evidence>
<proteinExistence type="inferred from homology"/>
<gene>
    <name evidence="4" type="ORF">P9989_17305</name>
</gene>
<evidence type="ECO:0000313" key="5">
    <source>
        <dbReference type="Proteomes" id="UP001221597"/>
    </source>
</evidence>
<dbReference type="SUPFAM" id="SSF56529">
    <property type="entry name" value="FAH"/>
    <property type="match status" value="1"/>
</dbReference>
<keyword evidence="4" id="KW-0378">Hydrolase</keyword>
<dbReference type="PANTHER" id="PTHR42796">
    <property type="entry name" value="FUMARYLACETOACETATE HYDROLASE DOMAIN-CONTAINING PROTEIN 2A-RELATED"/>
    <property type="match status" value="1"/>
</dbReference>
<evidence type="ECO:0000259" key="3">
    <source>
        <dbReference type="Pfam" id="PF01557"/>
    </source>
</evidence>
<dbReference type="Gene3D" id="3.90.850.10">
    <property type="entry name" value="Fumarylacetoacetase-like, C-terminal domain"/>
    <property type="match status" value="1"/>
</dbReference>
<dbReference type="PANTHER" id="PTHR42796:SF4">
    <property type="entry name" value="FUMARYLACETOACETATE HYDROLASE DOMAIN-CONTAINING PROTEIN 2A"/>
    <property type="match status" value="1"/>
</dbReference>
<dbReference type="RefSeq" id="WP_283076112.1">
    <property type="nucleotide sequence ID" value="NZ_CP121671.1"/>
</dbReference>
<keyword evidence="5" id="KW-1185">Reference proteome</keyword>
<feature type="domain" description="Fumarylacetoacetase-like C-terminal" evidence="3">
    <location>
        <begin position="89"/>
        <end position="295"/>
    </location>
</feature>
<sequence length="300" mass="32985">MRTVMYQTHHGLKMGVKTDRGILDVDAAAKTFAGYSEVPITATELLYSGGKGRELLQELVLQALQEGESSLFHKEETLEFGPCVDNPQKIICIGLNYRNHAAESNMPIPEVPIVFSKFSNALTGDGADIKLPVKSQQVDYEAELAIVIGAEVSRVKEEEALSYVYGYCNANDLSARDLQMKTPQWLLGKTCDGFAPVGPYLVSKDEIPDPNQLSISTVVNGEVRQSSQTSDMIFSCEEIIAYLSDHMTLYPGDMIMTGTPEGVIMGYPEEKQSWLKAGDEVTIEIENIGSLTNQFIDGQE</sequence>
<dbReference type="GO" id="GO:0016787">
    <property type="term" value="F:hydrolase activity"/>
    <property type="evidence" value="ECO:0007669"/>
    <property type="project" value="UniProtKB-KW"/>
</dbReference>
<organism evidence="4 5">
    <name type="scientific">Halobacillus naozhouensis</name>
    <dbReference type="NCBI Taxonomy" id="554880"/>
    <lineage>
        <taxon>Bacteria</taxon>
        <taxon>Bacillati</taxon>
        <taxon>Bacillota</taxon>
        <taxon>Bacilli</taxon>
        <taxon>Bacillales</taxon>
        <taxon>Bacillaceae</taxon>
        <taxon>Halobacillus</taxon>
    </lineage>
</organism>
<dbReference type="InterPro" id="IPR011234">
    <property type="entry name" value="Fumarylacetoacetase-like_C"/>
</dbReference>
<evidence type="ECO:0000256" key="2">
    <source>
        <dbReference type="ARBA" id="ARBA00022723"/>
    </source>
</evidence>
<protein>
    <submittedName>
        <fullName evidence="4">Fumarylacetoacetate hydrolase family protein</fullName>
    </submittedName>
</protein>
<dbReference type="Pfam" id="PF01557">
    <property type="entry name" value="FAA_hydrolase"/>
    <property type="match status" value="1"/>
</dbReference>
<reference evidence="4 5" key="1">
    <citation type="submission" date="2023-04" db="EMBL/GenBank/DDBJ databases">
        <title>Genome sequence of Halobacillus naozhouensis KACC 21980.</title>
        <authorList>
            <person name="Kim S."/>
            <person name="Heo J."/>
            <person name="Kwon S.-W."/>
        </authorList>
    </citation>
    <scope>NUCLEOTIDE SEQUENCE [LARGE SCALE GENOMIC DNA]</scope>
    <source>
        <strain evidence="4 5">KCTC 13234</strain>
    </source>
</reference>
<dbReference type="Proteomes" id="UP001221597">
    <property type="component" value="Chromosome"/>
</dbReference>
<dbReference type="EMBL" id="CP121671">
    <property type="protein sequence ID" value="WFT74108.1"/>
    <property type="molecule type" value="Genomic_DNA"/>
</dbReference>
<dbReference type="InterPro" id="IPR051121">
    <property type="entry name" value="FAH"/>
</dbReference>
<name>A0ABY8IY20_9BACI</name>
<accession>A0ABY8IY20</accession>